<comment type="caution">
    <text evidence="13">The sequence shown here is derived from an EMBL/GenBank/DDBJ whole genome shotgun (WGS) entry which is preliminary data.</text>
</comment>
<dbReference type="SUPFAM" id="SSF57884">
    <property type="entry name" value="Ada DNA repair protein, N-terminal domain (N-Ada 10)"/>
    <property type="match status" value="1"/>
</dbReference>
<dbReference type="PRINTS" id="PR00032">
    <property type="entry name" value="HTHARAC"/>
</dbReference>
<dbReference type="InterPro" id="IPR016220">
    <property type="entry name" value="Me-P-triester_DNA_alkyl-Trfase"/>
</dbReference>
<dbReference type="SMART" id="SM00342">
    <property type="entry name" value="HTH_ARAC"/>
    <property type="match status" value="1"/>
</dbReference>
<dbReference type="InterPro" id="IPR018062">
    <property type="entry name" value="HTH_AraC-typ_CS"/>
</dbReference>
<dbReference type="Gene3D" id="3.40.10.10">
    <property type="entry name" value="DNA Methylphosphotriester Repair Domain"/>
    <property type="match status" value="1"/>
</dbReference>
<dbReference type="EMBL" id="JBCEWA010000013">
    <property type="protein sequence ID" value="MEL5989483.1"/>
    <property type="molecule type" value="Genomic_DNA"/>
</dbReference>
<dbReference type="PROSITE" id="PS01124">
    <property type="entry name" value="HTH_ARAC_FAMILY_2"/>
    <property type="match status" value="1"/>
</dbReference>
<evidence type="ECO:0000256" key="11">
    <source>
        <dbReference type="ARBA" id="ARBA00023204"/>
    </source>
</evidence>
<comment type="cofactor">
    <cofactor evidence="1">
        <name>Zn(2+)</name>
        <dbReference type="ChEBI" id="CHEBI:29105"/>
    </cofactor>
</comment>
<keyword evidence="14" id="KW-1185">Reference proteome</keyword>
<dbReference type="PANTHER" id="PTHR43280">
    <property type="entry name" value="ARAC-FAMILY TRANSCRIPTIONAL REGULATOR"/>
    <property type="match status" value="1"/>
</dbReference>
<dbReference type="InterPro" id="IPR009057">
    <property type="entry name" value="Homeodomain-like_sf"/>
</dbReference>
<evidence type="ECO:0000313" key="13">
    <source>
        <dbReference type="EMBL" id="MEL5989483.1"/>
    </source>
</evidence>
<protein>
    <submittedName>
        <fullName evidence="13">Ada metal-binding domain-containing protein</fullName>
    </submittedName>
</protein>
<accession>A0ABU9LQM4</accession>
<keyword evidence="8" id="KW-0238">DNA-binding</keyword>
<dbReference type="RefSeq" id="WP_068450667.1">
    <property type="nucleotide sequence ID" value="NZ_CP147847.1"/>
</dbReference>
<dbReference type="PANTHER" id="PTHR43280:SF28">
    <property type="entry name" value="HTH-TYPE TRANSCRIPTIONAL ACTIVATOR RHAS"/>
    <property type="match status" value="1"/>
</dbReference>
<dbReference type="Pfam" id="PF02805">
    <property type="entry name" value="Ada_Zn_binding"/>
    <property type="match status" value="1"/>
</dbReference>
<evidence type="ECO:0000256" key="7">
    <source>
        <dbReference type="ARBA" id="ARBA00023015"/>
    </source>
</evidence>
<evidence type="ECO:0000256" key="5">
    <source>
        <dbReference type="ARBA" id="ARBA00022763"/>
    </source>
</evidence>
<organism evidence="13 14">
    <name type="scientific">Kurthia gibsonii</name>
    <dbReference type="NCBI Taxonomy" id="33946"/>
    <lineage>
        <taxon>Bacteria</taxon>
        <taxon>Bacillati</taxon>
        <taxon>Bacillota</taxon>
        <taxon>Bacilli</taxon>
        <taxon>Bacillales</taxon>
        <taxon>Caryophanaceae</taxon>
        <taxon>Kurthia</taxon>
    </lineage>
</organism>
<dbReference type="InterPro" id="IPR018060">
    <property type="entry name" value="HTH_AraC"/>
</dbReference>
<evidence type="ECO:0000256" key="3">
    <source>
        <dbReference type="ARBA" id="ARBA00022679"/>
    </source>
</evidence>
<dbReference type="InterPro" id="IPR020449">
    <property type="entry name" value="Tscrpt_reg_AraC-type_HTH"/>
</dbReference>
<keyword evidence="10" id="KW-0804">Transcription</keyword>
<evidence type="ECO:0000256" key="1">
    <source>
        <dbReference type="ARBA" id="ARBA00001947"/>
    </source>
</evidence>
<gene>
    <name evidence="13" type="ORF">AAF454_13800</name>
</gene>
<dbReference type="InterPro" id="IPR004026">
    <property type="entry name" value="Ada_DNA_repair_Zn-bd"/>
</dbReference>
<dbReference type="Proteomes" id="UP001398420">
    <property type="component" value="Unassembled WGS sequence"/>
</dbReference>
<feature type="domain" description="HTH araC/xylS-type" evidence="12">
    <location>
        <begin position="84"/>
        <end position="182"/>
    </location>
</feature>
<proteinExistence type="predicted"/>
<keyword evidence="3" id="KW-0808">Transferase</keyword>
<reference evidence="13 14" key="1">
    <citation type="submission" date="2024-04" db="EMBL/GenBank/DDBJ databases">
        <authorList>
            <person name="Wu Y.S."/>
            <person name="Zhang L."/>
        </authorList>
    </citation>
    <scope>NUCLEOTIDE SEQUENCE [LARGE SCALE GENOMIC DNA]</scope>
    <source>
        <strain evidence="13 14">KG-01</strain>
    </source>
</reference>
<name>A0ABU9LQM4_9BACL</name>
<keyword evidence="5" id="KW-0227">DNA damage</keyword>
<evidence type="ECO:0000256" key="10">
    <source>
        <dbReference type="ARBA" id="ARBA00023163"/>
    </source>
</evidence>
<dbReference type="Gene3D" id="1.10.10.60">
    <property type="entry name" value="Homeodomain-like"/>
    <property type="match status" value="2"/>
</dbReference>
<keyword evidence="4" id="KW-0479">Metal-binding</keyword>
<dbReference type="PROSITE" id="PS00041">
    <property type="entry name" value="HTH_ARAC_FAMILY_1"/>
    <property type="match status" value="1"/>
</dbReference>
<keyword evidence="11" id="KW-0234">DNA repair</keyword>
<evidence type="ECO:0000256" key="2">
    <source>
        <dbReference type="ARBA" id="ARBA00022603"/>
    </source>
</evidence>
<keyword evidence="2" id="KW-0489">Methyltransferase</keyword>
<keyword evidence="7" id="KW-0805">Transcription regulation</keyword>
<dbReference type="PIRSF" id="PIRSF000408">
    <property type="entry name" value="Alkyltransferas_AdaA"/>
    <property type="match status" value="1"/>
</dbReference>
<dbReference type="SUPFAM" id="SSF46689">
    <property type="entry name" value="Homeodomain-like"/>
    <property type="match status" value="2"/>
</dbReference>
<evidence type="ECO:0000256" key="6">
    <source>
        <dbReference type="ARBA" id="ARBA00022833"/>
    </source>
</evidence>
<evidence type="ECO:0000313" key="14">
    <source>
        <dbReference type="Proteomes" id="UP001398420"/>
    </source>
</evidence>
<keyword evidence="6" id="KW-0862">Zinc</keyword>
<dbReference type="InterPro" id="IPR035451">
    <property type="entry name" value="Ada-like_dom_sf"/>
</dbReference>
<dbReference type="Pfam" id="PF12833">
    <property type="entry name" value="HTH_18"/>
    <property type="match status" value="1"/>
</dbReference>
<evidence type="ECO:0000256" key="8">
    <source>
        <dbReference type="ARBA" id="ARBA00023125"/>
    </source>
</evidence>
<evidence type="ECO:0000259" key="12">
    <source>
        <dbReference type="PROSITE" id="PS01124"/>
    </source>
</evidence>
<evidence type="ECO:0000256" key="4">
    <source>
        <dbReference type="ARBA" id="ARBA00022723"/>
    </source>
</evidence>
<evidence type="ECO:0000256" key="9">
    <source>
        <dbReference type="ARBA" id="ARBA00023159"/>
    </source>
</evidence>
<sequence>MLGRTPTEFEWQAIQMRTSSVDREFVYAITTTKIFCKPSCPSCKPDVEHVRIYKNSDLAMESGYYPCKRCKPGGLKLSNQDWTNQMNAYMDQYYQEHITLRVLADEFHSSPYHLQRVYKSVKGYTPTEYLQKVRIQRAVELLKHTYLSVEEIGHQVGLHNTSYFITLFKNLVGTTPKQYKKTLES</sequence>
<keyword evidence="9" id="KW-0010">Activator</keyword>